<name>A0A857MLD7_9BACT</name>
<sequence length="193" mass="20616">MAIIPTQPSRDFLHRKGIALSTDTSPSPKTNSPYPQPMLKQGNGRKRKIVRSLVGLLALIALTAIGIFTWKQLDSNESSGTTVTVRMQTSQQVVDSVRTGNKCVSAENVTIPGPDDAPRAYGDSTLSSQWDDGRLTVTVSGGAQKRVSAFFVGDNTAVLSGMDQVQEKFVLNSDAFDDPITKGTVSMCIGPVS</sequence>
<keyword evidence="2" id="KW-0472">Membrane</keyword>
<dbReference type="RefSeq" id="WP_260764027.1">
    <property type="nucleotide sequence ID" value="NZ_CP045921.1"/>
</dbReference>
<feature type="compositionally biased region" description="Polar residues" evidence="1">
    <location>
        <begin position="21"/>
        <end position="33"/>
    </location>
</feature>
<evidence type="ECO:0000313" key="4">
    <source>
        <dbReference type="Proteomes" id="UP001059824"/>
    </source>
</evidence>
<accession>A0A857MLD7</accession>
<gene>
    <name evidence="3" type="ORF">GII36_01915</name>
</gene>
<evidence type="ECO:0000256" key="2">
    <source>
        <dbReference type="SAM" id="Phobius"/>
    </source>
</evidence>
<protein>
    <submittedName>
        <fullName evidence="3">Uncharacterized protein</fullName>
    </submittedName>
</protein>
<evidence type="ECO:0000313" key="3">
    <source>
        <dbReference type="EMBL" id="QHN42605.1"/>
    </source>
</evidence>
<proteinExistence type="predicted"/>
<dbReference type="EMBL" id="CP045921">
    <property type="protein sequence ID" value="QHN42605.1"/>
    <property type="molecule type" value="Genomic_DNA"/>
</dbReference>
<feature type="region of interest" description="Disordered" evidence="1">
    <location>
        <begin position="20"/>
        <end position="45"/>
    </location>
</feature>
<feature type="transmembrane region" description="Helical" evidence="2">
    <location>
        <begin position="49"/>
        <end position="70"/>
    </location>
</feature>
<keyword evidence="2" id="KW-0812">Transmembrane</keyword>
<reference evidence="3" key="1">
    <citation type="journal article" date="2021" name="Nat. Microbiol.">
        <title>Cocultivation of an ultrasmall environmental parasitic bacterium with lytic ability against bacteria associated with wastewater foams.</title>
        <authorList>
            <person name="Batinovic S."/>
            <person name="Rose J.J.A."/>
            <person name="Ratcliffe J."/>
            <person name="Seviour R.J."/>
            <person name="Petrovski S."/>
        </authorList>
    </citation>
    <scope>NUCLEOTIDE SEQUENCE</scope>
    <source>
        <strain evidence="3">JR1</strain>
    </source>
</reference>
<organism evidence="3 4">
    <name type="scientific">Candidatus Mycosynbacter amalyticus</name>
    <dbReference type="NCBI Taxonomy" id="2665156"/>
    <lineage>
        <taxon>Bacteria</taxon>
        <taxon>Candidatus Saccharimonadota</taxon>
        <taxon>Candidatus Saccharimonadota incertae sedis</taxon>
        <taxon>Candidatus Mycosynbacter</taxon>
    </lineage>
</organism>
<keyword evidence="2" id="KW-1133">Transmembrane helix</keyword>
<dbReference type="Proteomes" id="UP001059824">
    <property type="component" value="Chromosome"/>
</dbReference>
<dbReference type="AlphaFoldDB" id="A0A857MLD7"/>
<keyword evidence="4" id="KW-1185">Reference proteome</keyword>
<evidence type="ECO:0000256" key="1">
    <source>
        <dbReference type="SAM" id="MobiDB-lite"/>
    </source>
</evidence>
<dbReference type="KEGG" id="mama:GII36_01915"/>